<accession>A0A1I4DIF2</accession>
<keyword evidence="2" id="KW-1185">Reference proteome</keyword>
<evidence type="ECO:0000313" key="2">
    <source>
        <dbReference type="Proteomes" id="UP000199533"/>
    </source>
</evidence>
<dbReference type="EMBL" id="FOSP01000021">
    <property type="protein sequence ID" value="SFK92267.1"/>
    <property type="molecule type" value="Genomic_DNA"/>
</dbReference>
<dbReference type="RefSeq" id="WP_090700721.1">
    <property type="nucleotide sequence ID" value="NZ_FOSP01000021.1"/>
</dbReference>
<proteinExistence type="predicted"/>
<dbReference type="OrthoDB" id="9812088at2"/>
<name>A0A1I4DIF2_9PROT</name>
<reference evidence="2" key="1">
    <citation type="submission" date="2016-10" db="EMBL/GenBank/DDBJ databases">
        <authorList>
            <person name="Varghese N."/>
            <person name="Submissions S."/>
        </authorList>
    </citation>
    <scope>NUCLEOTIDE SEQUENCE [LARGE SCALE GENOMIC DNA]</scope>
    <source>
        <strain evidence="2">Nm69</strain>
    </source>
</reference>
<protein>
    <submittedName>
        <fullName evidence="1">Mu-like prophage protein gp36</fullName>
    </submittedName>
</protein>
<dbReference type="Pfam" id="PF07030">
    <property type="entry name" value="Phage_Mu_Gp36"/>
    <property type="match status" value="1"/>
</dbReference>
<dbReference type="InterPro" id="IPR009752">
    <property type="entry name" value="Phage_Mu_GpJ"/>
</dbReference>
<dbReference type="STRING" id="52441.SAMN05216302_102121"/>
<dbReference type="AlphaFoldDB" id="A0A1I4DIF2"/>
<sequence length="135" mass="14299">MAYCTQQDMVDRFGNNDLVELTDRTQLGEIDVAVLNAAIADATGDIDMYLSIRYTLPLAVVPAVLTRLCCDIALFYLHGSTVTDAVSDRHGAAIDLLQSIAKGTTDLAVGEASGDGAEVAYSPGAKVFDESGNWP</sequence>
<dbReference type="Proteomes" id="UP000199533">
    <property type="component" value="Unassembled WGS sequence"/>
</dbReference>
<gene>
    <name evidence="1" type="ORF">SAMN05216302_102121</name>
</gene>
<organism evidence="1 2">
    <name type="scientific">Nitrosomonas aestuarii</name>
    <dbReference type="NCBI Taxonomy" id="52441"/>
    <lineage>
        <taxon>Bacteria</taxon>
        <taxon>Pseudomonadati</taxon>
        <taxon>Pseudomonadota</taxon>
        <taxon>Betaproteobacteria</taxon>
        <taxon>Nitrosomonadales</taxon>
        <taxon>Nitrosomonadaceae</taxon>
        <taxon>Nitrosomonas</taxon>
    </lineage>
</organism>
<evidence type="ECO:0000313" key="1">
    <source>
        <dbReference type="EMBL" id="SFK92267.1"/>
    </source>
</evidence>